<dbReference type="InterPro" id="IPR051693">
    <property type="entry name" value="UPF0046_metallophosphoest"/>
</dbReference>
<dbReference type="OrthoDB" id="630188at2759"/>
<dbReference type="OMA" id="HTPPYGI"/>
<dbReference type="eggNOG" id="KOG3947">
    <property type="taxonomic scope" value="Eukaryota"/>
</dbReference>
<protein>
    <submittedName>
        <fullName evidence="2">Metallo-dependent phosphatase</fullName>
    </submittedName>
</protein>
<evidence type="ECO:0000313" key="3">
    <source>
        <dbReference type="Proteomes" id="UP000030669"/>
    </source>
</evidence>
<dbReference type="EMBL" id="KB469298">
    <property type="protein sequence ID" value="EPQ58253.1"/>
    <property type="molecule type" value="Genomic_DNA"/>
</dbReference>
<reference evidence="2 3" key="1">
    <citation type="journal article" date="2012" name="Science">
        <title>The Paleozoic origin of enzymatic lignin decomposition reconstructed from 31 fungal genomes.</title>
        <authorList>
            <person name="Floudas D."/>
            <person name="Binder M."/>
            <person name="Riley R."/>
            <person name="Barry K."/>
            <person name="Blanchette R.A."/>
            <person name="Henrissat B."/>
            <person name="Martinez A.T."/>
            <person name="Otillar R."/>
            <person name="Spatafora J.W."/>
            <person name="Yadav J.S."/>
            <person name="Aerts A."/>
            <person name="Benoit I."/>
            <person name="Boyd A."/>
            <person name="Carlson A."/>
            <person name="Copeland A."/>
            <person name="Coutinho P.M."/>
            <person name="de Vries R.P."/>
            <person name="Ferreira P."/>
            <person name="Findley K."/>
            <person name="Foster B."/>
            <person name="Gaskell J."/>
            <person name="Glotzer D."/>
            <person name="Gorecki P."/>
            <person name="Heitman J."/>
            <person name="Hesse C."/>
            <person name="Hori C."/>
            <person name="Igarashi K."/>
            <person name="Jurgens J.A."/>
            <person name="Kallen N."/>
            <person name="Kersten P."/>
            <person name="Kohler A."/>
            <person name="Kuees U."/>
            <person name="Kumar T.K.A."/>
            <person name="Kuo A."/>
            <person name="LaButti K."/>
            <person name="Larrondo L.F."/>
            <person name="Lindquist E."/>
            <person name="Ling A."/>
            <person name="Lombard V."/>
            <person name="Lucas S."/>
            <person name="Lundell T."/>
            <person name="Martin R."/>
            <person name="McLaughlin D.J."/>
            <person name="Morgenstern I."/>
            <person name="Morin E."/>
            <person name="Murat C."/>
            <person name="Nagy L.G."/>
            <person name="Nolan M."/>
            <person name="Ohm R.A."/>
            <person name="Patyshakuliyeva A."/>
            <person name="Rokas A."/>
            <person name="Ruiz-Duenas F.J."/>
            <person name="Sabat G."/>
            <person name="Salamov A."/>
            <person name="Samejima M."/>
            <person name="Schmutz J."/>
            <person name="Slot J.C."/>
            <person name="St John F."/>
            <person name="Stenlid J."/>
            <person name="Sun H."/>
            <person name="Sun S."/>
            <person name="Syed K."/>
            <person name="Tsang A."/>
            <person name="Wiebenga A."/>
            <person name="Young D."/>
            <person name="Pisabarro A."/>
            <person name="Eastwood D.C."/>
            <person name="Martin F."/>
            <person name="Cullen D."/>
            <person name="Grigoriev I.V."/>
            <person name="Hibbett D.S."/>
        </authorList>
    </citation>
    <scope>NUCLEOTIDE SEQUENCE [LARGE SCALE GENOMIC DNA]</scope>
    <source>
        <strain evidence="2 3">ATCC 11539</strain>
    </source>
</reference>
<dbReference type="HOGENOM" id="CLU_041441_4_0_1"/>
<dbReference type="Pfam" id="PF00149">
    <property type="entry name" value="Metallophos"/>
    <property type="match status" value="1"/>
</dbReference>
<name>S7QGE4_GLOTA</name>
<sequence length="234" mass="25811">MTSSEATAFAESLRVYTEYDEHLPHPGSFWTRFVCISDTHSRTRYPVPPGDVLLHAGDLCRYGSLSDLNTTLNWLKEMPHPLKMLDAGNETGERPSCLQGALSAQLLIRSTPVSEAGIRYLQHEFFEFATSSGKRWKVYGSPVHIYARIPSNTDILLTHTPPYRVLDRTRKGKHAGCPRLAARIKTLPACRLHVFGHIHEAHGAVVAKDPTTTGRVSVNAAVASGGKAIIVDMK</sequence>
<dbReference type="SUPFAM" id="SSF56300">
    <property type="entry name" value="Metallo-dependent phosphatases"/>
    <property type="match status" value="1"/>
</dbReference>
<proteinExistence type="predicted"/>
<dbReference type="AlphaFoldDB" id="S7QGE4"/>
<dbReference type="InterPro" id="IPR029052">
    <property type="entry name" value="Metallo-depent_PP-like"/>
</dbReference>
<evidence type="ECO:0000259" key="1">
    <source>
        <dbReference type="Pfam" id="PF00149"/>
    </source>
</evidence>
<dbReference type="PANTHER" id="PTHR12905">
    <property type="entry name" value="METALLOPHOSPHOESTERASE"/>
    <property type="match status" value="1"/>
</dbReference>
<organism evidence="2 3">
    <name type="scientific">Gloeophyllum trabeum (strain ATCC 11539 / FP-39264 / Madison 617)</name>
    <name type="common">Brown rot fungus</name>
    <dbReference type="NCBI Taxonomy" id="670483"/>
    <lineage>
        <taxon>Eukaryota</taxon>
        <taxon>Fungi</taxon>
        <taxon>Dikarya</taxon>
        <taxon>Basidiomycota</taxon>
        <taxon>Agaricomycotina</taxon>
        <taxon>Agaricomycetes</taxon>
        <taxon>Gloeophyllales</taxon>
        <taxon>Gloeophyllaceae</taxon>
        <taxon>Gloeophyllum</taxon>
    </lineage>
</organism>
<dbReference type="RefSeq" id="XP_007863488.1">
    <property type="nucleotide sequence ID" value="XM_007865297.1"/>
</dbReference>
<accession>S7QGE4</accession>
<dbReference type="GeneID" id="19298631"/>
<feature type="domain" description="Calcineurin-like phosphoesterase" evidence="1">
    <location>
        <begin position="32"/>
        <end position="200"/>
    </location>
</feature>
<dbReference type="PANTHER" id="PTHR12905:SF0">
    <property type="entry name" value="CALCINEURIN-LIKE PHOSPHOESTERASE DOMAIN-CONTAINING PROTEIN"/>
    <property type="match status" value="1"/>
</dbReference>
<dbReference type="Proteomes" id="UP000030669">
    <property type="component" value="Unassembled WGS sequence"/>
</dbReference>
<dbReference type="KEGG" id="gtr:GLOTRDRAFT_104169"/>
<dbReference type="Gene3D" id="3.60.21.10">
    <property type="match status" value="1"/>
</dbReference>
<dbReference type="CDD" id="cd07379">
    <property type="entry name" value="MPP_239FB"/>
    <property type="match status" value="1"/>
</dbReference>
<evidence type="ECO:0000313" key="2">
    <source>
        <dbReference type="EMBL" id="EPQ58253.1"/>
    </source>
</evidence>
<keyword evidence="3" id="KW-1185">Reference proteome</keyword>
<dbReference type="InterPro" id="IPR004843">
    <property type="entry name" value="Calcineurin-like_PHP"/>
</dbReference>
<dbReference type="GO" id="GO:0016787">
    <property type="term" value="F:hydrolase activity"/>
    <property type="evidence" value="ECO:0007669"/>
    <property type="project" value="InterPro"/>
</dbReference>
<gene>
    <name evidence="2" type="ORF">GLOTRDRAFT_104169</name>
</gene>